<organism evidence="5 6">
    <name type="scientific">Crassostrea virginica</name>
    <name type="common">Eastern oyster</name>
    <dbReference type="NCBI Taxonomy" id="6565"/>
    <lineage>
        <taxon>Eukaryota</taxon>
        <taxon>Metazoa</taxon>
        <taxon>Spiralia</taxon>
        <taxon>Lophotrochozoa</taxon>
        <taxon>Mollusca</taxon>
        <taxon>Bivalvia</taxon>
        <taxon>Autobranchia</taxon>
        <taxon>Pteriomorphia</taxon>
        <taxon>Ostreida</taxon>
        <taxon>Ostreoidea</taxon>
        <taxon>Ostreidae</taxon>
        <taxon>Crassostrea</taxon>
    </lineage>
</organism>
<dbReference type="InterPro" id="IPR009030">
    <property type="entry name" value="Growth_fac_rcpt_cys_sf"/>
</dbReference>
<keyword evidence="5" id="KW-1185">Reference proteome</keyword>
<dbReference type="KEGG" id="cvn:111124819"/>
<keyword evidence="1" id="KW-0245">EGF-like domain</keyword>
<feature type="transmembrane region" description="Helical" evidence="3">
    <location>
        <begin position="48"/>
        <end position="65"/>
    </location>
</feature>
<evidence type="ECO:0000259" key="4">
    <source>
        <dbReference type="SMART" id="SM00181"/>
    </source>
</evidence>
<accession>A0A8B8D6I2</accession>
<evidence type="ECO:0000256" key="1">
    <source>
        <dbReference type="ARBA" id="ARBA00022536"/>
    </source>
</evidence>
<dbReference type="GO" id="GO:0005044">
    <property type="term" value="F:scavenger receptor activity"/>
    <property type="evidence" value="ECO:0007669"/>
    <property type="project" value="InterPro"/>
</dbReference>
<sequence>MQGCFRLRAFSLLTNFHAKLIIHDTMLKWPVPSLVHLKDQKYLTMLRIVYITILVSSCLVFALGLETEESRRNPNRKKAETECINCEENSCDNSTGICEKCLKGFYGGKCQKSCPNTCPSCQQTTGRCLACRDGWFGPHCFFKCVLCYSCDIHTGICTTCKPTKWGPHCQDDCERNCYICRIHNGQCLQCSRGFYGKNCEKTCSNCLKGLCRSTTGVCHFGCREGFFGRYCEKPCPTNCKKCEQENGVCVLEIIPVLKTQDRNIKSENQIKSKEEMVFGSKKPRKLTIISNPLSKIKSDTSNALSQRNDIKSFSKKLASDVHVLVEGGPDTTITGANAIPKPEQKPENVTVIPNATTEIPTKQPGTLSPAEASTPRVPDTQILMEGGSGTASKIEETVPKNEDKKAKLTIISNPLSKLTSNVSNTMSQMDTSRKLESAVHLLMEGELHTSNKTQLTNSKLKDKSEQNATMSNI</sequence>
<dbReference type="PANTHER" id="PTHR24043">
    <property type="entry name" value="SCAVENGER RECEPTOR CLASS F"/>
    <property type="match status" value="1"/>
</dbReference>
<keyword evidence="3" id="KW-1133">Transmembrane helix</keyword>
<feature type="domain" description="EGF-like" evidence="4">
    <location>
        <begin position="202"/>
        <end position="232"/>
    </location>
</feature>
<dbReference type="KEGG" id="cvn:111126285"/>
<feature type="domain" description="EGF-like" evidence="4">
    <location>
        <begin position="172"/>
        <end position="200"/>
    </location>
</feature>
<evidence type="ECO:0000313" key="6">
    <source>
        <dbReference type="RefSeq" id="XP_022323733.1"/>
    </source>
</evidence>
<name>A0A8B8D6I2_CRAVI</name>
<feature type="domain" description="EGF-like" evidence="4">
    <location>
        <begin position="113"/>
        <end position="141"/>
    </location>
</feature>
<feature type="region of interest" description="Disordered" evidence="2">
    <location>
        <begin position="446"/>
        <end position="473"/>
    </location>
</feature>
<reference evidence="6 7" key="1">
    <citation type="submission" date="2025-04" db="UniProtKB">
        <authorList>
            <consortium name="RefSeq"/>
        </authorList>
    </citation>
    <scope>IDENTIFICATION</scope>
    <source>
        <tissue evidence="6 7">Whole sample</tissue>
    </source>
</reference>
<evidence type="ECO:0000256" key="2">
    <source>
        <dbReference type="SAM" id="MobiDB-lite"/>
    </source>
</evidence>
<keyword evidence="3" id="KW-0812">Transmembrane</keyword>
<dbReference type="RefSeq" id="XP_022326511.1">
    <property type="nucleotide sequence ID" value="XM_022470803.1"/>
</dbReference>
<dbReference type="InterPro" id="IPR000742">
    <property type="entry name" value="EGF"/>
</dbReference>
<gene>
    <name evidence="6" type="primary">LOC111124819</name>
    <name evidence="7" type="synonym">LOC111126285</name>
</gene>
<dbReference type="AlphaFoldDB" id="A0A8B8D6I2"/>
<dbReference type="InterPro" id="IPR042635">
    <property type="entry name" value="MEGF10/SREC1/2-like"/>
</dbReference>
<dbReference type="SUPFAM" id="SSF57184">
    <property type="entry name" value="Growth factor receptor domain"/>
    <property type="match status" value="1"/>
</dbReference>
<dbReference type="GeneID" id="111124819"/>
<dbReference type="SMART" id="SM00181">
    <property type="entry name" value="EGF"/>
    <property type="match status" value="4"/>
</dbReference>
<evidence type="ECO:0000256" key="3">
    <source>
        <dbReference type="SAM" id="Phobius"/>
    </source>
</evidence>
<dbReference type="RefSeq" id="XP_022323733.1">
    <property type="nucleotide sequence ID" value="XM_022468025.1"/>
</dbReference>
<evidence type="ECO:0000313" key="7">
    <source>
        <dbReference type="RefSeq" id="XP_022326511.1"/>
    </source>
</evidence>
<keyword evidence="3" id="KW-0472">Membrane</keyword>
<proteinExistence type="predicted"/>
<feature type="domain" description="EGF-like" evidence="4">
    <location>
        <begin position="82"/>
        <end position="111"/>
    </location>
</feature>
<dbReference type="Proteomes" id="UP000694844">
    <property type="component" value="Chromosome 3"/>
</dbReference>
<dbReference type="PANTHER" id="PTHR24043:SF8">
    <property type="entry name" value="EGF-LIKE DOMAIN-CONTAINING PROTEIN"/>
    <property type="match status" value="1"/>
</dbReference>
<dbReference type="OrthoDB" id="27819at2759"/>
<protein>
    <submittedName>
        <fullName evidence="6">Uncharacterized protein LOC111124819</fullName>
    </submittedName>
    <submittedName>
        <fullName evidence="7">Uncharacterized protein LOC111126285</fullName>
    </submittedName>
</protein>
<evidence type="ECO:0000313" key="5">
    <source>
        <dbReference type="Proteomes" id="UP000694844"/>
    </source>
</evidence>